<feature type="region of interest" description="Disordered" evidence="1">
    <location>
        <begin position="76"/>
        <end position="95"/>
    </location>
</feature>
<reference evidence="3 4" key="1">
    <citation type="journal article" date="2019" name="Int. J. Syst. Evol. Microbiol.">
        <title>The Global Catalogue of Microorganisms (GCM) 10K type strain sequencing project: providing services to taxonomists for standard genome sequencing and annotation.</title>
        <authorList>
            <consortium name="The Broad Institute Genomics Platform"/>
            <consortium name="The Broad Institute Genome Sequencing Center for Infectious Disease"/>
            <person name="Wu L."/>
            <person name="Ma J."/>
        </authorList>
    </citation>
    <scope>NUCLEOTIDE SEQUENCE [LARGE SCALE GENOMIC DNA]</scope>
    <source>
        <strain evidence="3 4">JCM 9933</strain>
    </source>
</reference>
<organism evidence="3 4">
    <name type="scientific">Craurococcus roseus</name>
    <dbReference type="NCBI Taxonomy" id="77585"/>
    <lineage>
        <taxon>Bacteria</taxon>
        <taxon>Pseudomonadati</taxon>
        <taxon>Pseudomonadota</taxon>
        <taxon>Alphaproteobacteria</taxon>
        <taxon>Acetobacterales</taxon>
        <taxon>Acetobacteraceae</taxon>
        <taxon>Craurococcus</taxon>
    </lineage>
</organism>
<dbReference type="PROSITE" id="PS51257">
    <property type="entry name" value="PROKAR_LIPOPROTEIN"/>
    <property type="match status" value="1"/>
</dbReference>
<proteinExistence type="predicted"/>
<feature type="region of interest" description="Disordered" evidence="1">
    <location>
        <begin position="34"/>
        <end position="55"/>
    </location>
</feature>
<protein>
    <recommendedName>
        <fullName evidence="5">DUF3106 domain-containing protein</fullName>
    </recommendedName>
</protein>
<dbReference type="Proteomes" id="UP001501588">
    <property type="component" value="Unassembled WGS sequence"/>
</dbReference>
<sequence>MPFVAPRRAVLLLSAALLALGSGACRPKPQPLVVAMEPRPNPPAARPPPHDPRERLRQNRWLAQFWEELTPAQRRRVEARMRRARPPMASDNERAGHVWDGLGLAERDRLVFGGAALARPSASAAATASTPAAGPEGADAPAP</sequence>
<feature type="chain" id="PRO_5045507848" description="DUF3106 domain-containing protein" evidence="2">
    <location>
        <begin position="25"/>
        <end position="143"/>
    </location>
</feature>
<gene>
    <name evidence="3" type="ORF">GCM10009416_21100</name>
</gene>
<name>A0ABN1F591_9PROT</name>
<evidence type="ECO:0000313" key="4">
    <source>
        <dbReference type="Proteomes" id="UP001501588"/>
    </source>
</evidence>
<comment type="caution">
    <text evidence="3">The sequence shown here is derived from an EMBL/GenBank/DDBJ whole genome shotgun (WGS) entry which is preliminary data.</text>
</comment>
<evidence type="ECO:0000313" key="3">
    <source>
        <dbReference type="EMBL" id="GAA0582467.1"/>
    </source>
</evidence>
<evidence type="ECO:0008006" key="5">
    <source>
        <dbReference type="Google" id="ProtNLM"/>
    </source>
</evidence>
<keyword evidence="2" id="KW-0732">Signal</keyword>
<feature type="signal peptide" evidence="2">
    <location>
        <begin position="1"/>
        <end position="24"/>
    </location>
</feature>
<feature type="region of interest" description="Disordered" evidence="1">
    <location>
        <begin position="119"/>
        <end position="143"/>
    </location>
</feature>
<evidence type="ECO:0000256" key="2">
    <source>
        <dbReference type="SAM" id="SignalP"/>
    </source>
</evidence>
<accession>A0ABN1F591</accession>
<keyword evidence="4" id="KW-1185">Reference proteome</keyword>
<dbReference type="EMBL" id="BAAAFZ010000026">
    <property type="protein sequence ID" value="GAA0582467.1"/>
    <property type="molecule type" value="Genomic_DNA"/>
</dbReference>
<evidence type="ECO:0000256" key="1">
    <source>
        <dbReference type="SAM" id="MobiDB-lite"/>
    </source>
</evidence>